<proteinExistence type="predicted"/>
<keyword evidence="2" id="KW-1185">Reference proteome</keyword>
<protein>
    <submittedName>
        <fullName evidence="1">Uncharacterized protein</fullName>
    </submittedName>
</protein>
<evidence type="ECO:0000313" key="2">
    <source>
        <dbReference type="Proteomes" id="UP000054630"/>
    </source>
</evidence>
<dbReference type="OrthoDB" id="10310660at2759"/>
<comment type="caution">
    <text evidence="1">The sequence shown here is derived from an EMBL/GenBank/DDBJ whole genome shotgun (WGS) entry which is preliminary data.</text>
</comment>
<dbReference type="EMBL" id="JYDL01000002">
    <property type="protein sequence ID" value="KRX27810.1"/>
    <property type="molecule type" value="Genomic_DNA"/>
</dbReference>
<accession>A0A0V0SM48</accession>
<sequence>MLKLARTNVKTSAGSPRQFVTNDNIDIIVDVILQNLAYSKPGQKRKVKAKKAACHKPVNAPVSVVDK</sequence>
<reference evidence="1 2" key="1">
    <citation type="submission" date="2015-01" db="EMBL/GenBank/DDBJ databases">
        <title>Evolution of Trichinella species and genotypes.</title>
        <authorList>
            <person name="Korhonen P.K."/>
            <person name="Edoardo P."/>
            <person name="Giuseppe L.R."/>
            <person name="Gasser R.B."/>
        </authorList>
    </citation>
    <scope>NUCLEOTIDE SEQUENCE [LARGE SCALE GENOMIC DNA]</scope>
    <source>
        <strain evidence="1">ISS37</strain>
    </source>
</reference>
<organism evidence="1 2">
    <name type="scientific">Trichinella nelsoni</name>
    <dbReference type="NCBI Taxonomy" id="6336"/>
    <lineage>
        <taxon>Eukaryota</taxon>
        <taxon>Metazoa</taxon>
        <taxon>Ecdysozoa</taxon>
        <taxon>Nematoda</taxon>
        <taxon>Enoplea</taxon>
        <taxon>Dorylaimia</taxon>
        <taxon>Trichinellida</taxon>
        <taxon>Trichinellidae</taxon>
        <taxon>Trichinella</taxon>
    </lineage>
</organism>
<dbReference type="AlphaFoldDB" id="A0A0V0SM48"/>
<gene>
    <name evidence="1" type="ORF">T07_854</name>
</gene>
<evidence type="ECO:0000313" key="1">
    <source>
        <dbReference type="EMBL" id="KRX27810.1"/>
    </source>
</evidence>
<dbReference type="Proteomes" id="UP000054630">
    <property type="component" value="Unassembled WGS sequence"/>
</dbReference>
<name>A0A0V0SM48_9BILA</name>